<evidence type="ECO:0000256" key="7">
    <source>
        <dbReference type="ARBA" id="ARBA00022917"/>
    </source>
</evidence>
<dbReference type="GO" id="GO:0004830">
    <property type="term" value="F:tryptophan-tRNA ligase activity"/>
    <property type="evidence" value="ECO:0007669"/>
    <property type="project" value="UniProtKB-EC"/>
</dbReference>
<dbReference type="EMBL" id="KI517398">
    <property type="protein sequence ID" value="ESQ50270.1"/>
    <property type="molecule type" value="Genomic_DNA"/>
</dbReference>
<dbReference type="InterPro" id="IPR050203">
    <property type="entry name" value="Trp-tRNA_synthetase"/>
</dbReference>
<sequence length="395" mass="43869">MAHATLSHSSRFSRLLSTSRFLRKPSPLFAGEGFRCCCSAATDDTSPSPRKRVVSGVQPTGSIHLGNYLGAIKNWVTLQDTYENFFIIVDLHATTVPYDTRQLGKATRDTAALYLACGVDISKASVFVQSHVCAHVELKCLLSSSTPIGWLQKMTQFKEKSRKEGGENASVFLLTYPVLMAADILLYQTDFVPVGEDQKQHLEFARSLAQRVNHLYGGRKWKKLGGRGGSLFKIPEPLIPQVGARVMSLTDGLSKMSKSAPSDQSRINLLDSKDLIADKIKRCKTDSFAGLEFDNDERPECNNLLSIYQIVLGKTKEEVMEECKDMSWGSFKPLLADALIEHLNPIQVRYHEIIAETGYLDKILSDGADRAIDIADATVHNLRQAMGFYMRNSAN</sequence>
<dbReference type="CDD" id="cd00806">
    <property type="entry name" value="TrpRS_core"/>
    <property type="match status" value="1"/>
</dbReference>
<evidence type="ECO:0000313" key="12">
    <source>
        <dbReference type="EMBL" id="ESQ50270.1"/>
    </source>
</evidence>
<reference evidence="12 13" key="1">
    <citation type="journal article" date="2013" name="Front. Plant Sci.">
        <title>The Reference Genome of the Halophytic Plant Eutrema salsugineum.</title>
        <authorList>
            <person name="Yang R."/>
            <person name="Jarvis D.E."/>
            <person name="Chen H."/>
            <person name="Beilstein M.A."/>
            <person name="Grimwood J."/>
            <person name="Jenkins J."/>
            <person name="Shu S."/>
            <person name="Prochnik S."/>
            <person name="Xin M."/>
            <person name="Ma C."/>
            <person name="Schmutz J."/>
            <person name="Wing R.A."/>
            <person name="Mitchell-Olds T."/>
            <person name="Schumaker K.S."/>
            <person name="Wang X."/>
        </authorList>
    </citation>
    <scope>NUCLEOTIDE SEQUENCE [LARGE SCALE GENOMIC DNA]</scope>
</reference>
<keyword evidence="4 11" id="KW-0436">Ligase</keyword>
<comment type="subcellular location">
    <subcellularLocation>
        <location evidence="1">Mitochondrion</location>
    </subcellularLocation>
</comment>
<dbReference type="PROSITE" id="PS00178">
    <property type="entry name" value="AA_TRNA_LIGASE_I"/>
    <property type="match status" value="1"/>
</dbReference>
<dbReference type="AlphaFoldDB" id="V4LIA6"/>
<dbReference type="Gene3D" id="3.40.50.620">
    <property type="entry name" value="HUPs"/>
    <property type="match status" value="1"/>
</dbReference>
<evidence type="ECO:0000256" key="10">
    <source>
        <dbReference type="ARBA" id="ARBA00049929"/>
    </source>
</evidence>
<comment type="similarity">
    <text evidence="2 11">Belongs to the class-I aminoacyl-tRNA synthetase family.</text>
</comment>
<evidence type="ECO:0000256" key="3">
    <source>
        <dbReference type="ARBA" id="ARBA00013161"/>
    </source>
</evidence>
<dbReference type="Proteomes" id="UP000030689">
    <property type="component" value="Unassembled WGS sequence"/>
</dbReference>
<dbReference type="InterPro" id="IPR001412">
    <property type="entry name" value="aa-tRNA-synth_I_CS"/>
</dbReference>
<dbReference type="KEGG" id="eus:EUTSA_v10002006mg"/>
<dbReference type="InterPro" id="IPR002305">
    <property type="entry name" value="aa-tRNA-synth_Ic"/>
</dbReference>
<dbReference type="GO" id="GO:0006436">
    <property type="term" value="P:tryptophanyl-tRNA aminoacylation"/>
    <property type="evidence" value="ECO:0007669"/>
    <property type="project" value="InterPro"/>
</dbReference>
<dbReference type="FunFam" id="1.10.240.10:FF:000002">
    <property type="entry name" value="Tryptophan--tRNA ligase"/>
    <property type="match status" value="1"/>
</dbReference>
<gene>
    <name evidence="12" type="ORF">EUTSA_v10002006mg</name>
</gene>
<keyword evidence="7 11" id="KW-0648">Protein biosynthesis</keyword>
<evidence type="ECO:0000256" key="5">
    <source>
        <dbReference type="ARBA" id="ARBA00022741"/>
    </source>
</evidence>
<dbReference type="Pfam" id="PF00579">
    <property type="entry name" value="tRNA-synt_1b"/>
    <property type="match status" value="1"/>
</dbReference>
<dbReference type="InterPro" id="IPR024109">
    <property type="entry name" value="Trp-tRNA-ligase_bac-type"/>
</dbReference>
<dbReference type="OrthoDB" id="15808at2759"/>
<comment type="catalytic activity">
    <reaction evidence="10">
        <text>tRNA(Trp) + L-tryptophan + ATP = L-tryptophyl-tRNA(Trp) + AMP + diphosphate + H(+)</text>
        <dbReference type="Rhea" id="RHEA:24080"/>
        <dbReference type="Rhea" id="RHEA-COMP:9671"/>
        <dbReference type="Rhea" id="RHEA-COMP:9705"/>
        <dbReference type="ChEBI" id="CHEBI:15378"/>
        <dbReference type="ChEBI" id="CHEBI:30616"/>
        <dbReference type="ChEBI" id="CHEBI:33019"/>
        <dbReference type="ChEBI" id="CHEBI:57912"/>
        <dbReference type="ChEBI" id="CHEBI:78442"/>
        <dbReference type="ChEBI" id="CHEBI:78535"/>
        <dbReference type="ChEBI" id="CHEBI:456215"/>
        <dbReference type="EC" id="6.1.1.2"/>
    </reaction>
</comment>
<keyword evidence="6 11" id="KW-0067">ATP-binding</keyword>
<dbReference type="PANTHER" id="PTHR43766:SF1">
    <property type="entry name" value="TRYPTOPHAN--TRNA LIGASE, MITOCHONDRIAL"/>
    <property type="match status" value="1"/>
</dbReference>
<name>V4LIA6_EUTSA</name>
<evidence type="ECO:0000256" key="11">
    <source>
        <dbReference type="RuleBase" id="RU363036"/>
    </source>
</evidence>
<evidence type="ECO:0000256" key="2">
    <source>
        <dbReference type="ARBA" id="ARBA00005594"/>
    </source>
</evidence>
<evidence type="ECO:0000256" key="1">
    <source>
        <dbReference type="ARBA" id="ARBA00004173"/>
    </source>
</evidence>
<dbReference type="Gene3D" id="1.10.240.10">
    <property type="entry name" value="Tyrosyl-Transfer RNA Synthetase"/>
    <property type="match status" value="1"/>
</dbReference>
<dbReference type="GO" id="GO:0048608">
    <property type="term" value="P:reproductive structure development"/>
    <property type="evidence" value="ECO:0007669"/>
    <property type="project" value="UniProtKB-ARBA"/>
</dbReference>
<evidence type="ECO:0000256" key="4">
    <source>
        <dbReference type="ARBA" id="ARBA00022598"/>
    </source>
</evidence>
<dbReference type="GO" id="GO:0005524">
    <property type="term" value="F:ATP binding"/>
    <property type="evidence" value="ECO:0007669"/>
    <property type="project" value="UniProtKB-KW"/>
</dbReference>
<keyword evidence="13" id="KW-1185">Reference proteome</keyword>
<dbReference type="InterPro" id="IPR002306">
    <property type="entry name" value="Trp-tRNA-ligase"/>
</dbReference>
<organism evidence="12 13">
    <name type="scientific">Eutrema salsugineum</name>
    <name type="common">Saltwater cress</name>
    <name type="synonym">Sisymbrium salsugineum</name>
    <dbReference type="NCBI Taxonomy" id="72664"/>
    <lineage>
        <taxon>Eukaryota</taxon>
        <taxon>Viridiplantae</taxon>
        <taxon>Streptophyta</taxon>
        <taxon>Embryophyta</taxon>
        <taxon>Tracheophyta</taxon>
        <taxon>Spermatophyta</taxon>
        <taxon>Magnoliopsida</taxon>
        <taxon>eudicotyledons</taxon>
        <taxon>Gunneridae</taxon>
        <taxon>Pentapetalae</taxon>
        <taxon>rosids</taxon>
        <taxon>malvids</taxon>
        <taxon>Brassicales</taxon>
        <taxon>Brassicaceae</taxon>
        <taxon>Eutremeae</taxon>
        <taxon>Eutrema</taxon>
    </lineage>
</organism>
<dbReference type="PRINTS" id="PR01039">
    <property type="entry name" value="TRNASYNTHTRP"/>
</dbReference>
<dbReference type="GO" id="GO:0009791">
    <property type="term" value="P:post-embryonic development"/>
    <property type="evidence" value="ECO:0007669"/>
    <property type="project" value="UniProtKB-ARBA"/>
</dbReference>
<keyword evidence="8 11" id="KW-0030">Aminoacyl-tRNA synthetase</keyword>
<dbReference type="PANTHER" id="PTHR43766">
    <property type="entry name" value="TRYPTOPHAN--TRNA LIGASE, MITOCHONDRIAL"/>
    <property type="match status" value="1"/>
</dbReference>
<dbReference type="EC" id="6.1.1.2" evidence="3"/>
<dbReference type="Gramene" id="ESQ50270">
    <property type="protein sequence ID" value="ESQ50270"/>
    <property type="gene ID" value="EUTSA_v10002006mg"/>
</dbReference>
<evidence type="ECO:0000256" key="8">
    <source>
        <dbReference type="ARBA" id="ARBA00023146"/>
    </source>
</evidence>
<dbReference type="SUPFAM" id="SSF52374">
    <property type="entry name" value="Nucleotidylyl transferase"/>
    <property type="match status" value="1"/>
</dbReference>
<dbReference type="GO" id="GO:0005739">
    <property type="term" value="C:mitochondrion"/>
    <property type="evidence" value="ECO:0007669"/>
    <property type="project" value="UniProtKB-SubCell"/>
</dbReference>
<dbReference type="GO" id="GO:0009507">
    <property type="term" value="C:chloroplast"/>
    <property type="evidence" value="ECO:0007669"/>
    <property type="project" value="TreeGrafter"/>
</dbReference>
<evidence type="ECO:0000256" key="9">
    <source>
        <dbReference type="ARBA" id="ARBA00030268"/>
    </source>
</evidence>
<keyword evidence="5 11" id="KW-0547">Nucleotide-binding</keyword>
<dbReference type="OMA" id="PNHIRIE"/>
<dbReference type="HAMAP" id="MF_00140_B">
    <property type="entry name" value="Trp_tRNA_synth_B"/>
    <property type="match status" value="1"/>
</dbReference>
<dbReference type="NCBIfam" id="TIGR00233">
    <property type="entry name" value="trpS"/>
    <property type="match status" value="1"/>
</dbReference>
<dbReference type="InterPro" id="IPR014729">
    <property type="entry name" value="Rossmann-like_a/b/a_fold"/>
</dbReference>
<evidence type="ECO:0000313" key="13">
    <source>
        <dbReference type="Proteomes" id="UP000030689"/>
    </source>
</evidence>
<dbReference type="eggNOG" id="KOG2713">
    <property type="taxonomic scope" value="Eukaryota"/>
</dbReference>
<dbReference type="STRING" id="72664.V4LIA6"/>
<proteinExistence type="inferred from homology"/>
<accession>V4LIA6</accession>
<evidence type="ECO:0000256" key="6">
    <source>
        <dbReference type="ARBA" id="ARBA00022840"/>
    </source>
</evidence>
<protein>
    <recommendedName>
        <fullName evidence="3">tryptophan--tRNA ligase</fullName>
        <ecNumber evidence="3">6.1.1.2</ecNumber>
    </recommendedName>
    <alternativeName>
        <fullName evidence="9">Tryptophanyl-tRNA synthetase</fullName>
    </alternativeName>
</protein>